<gene>
    <name evidence="2" type="ORF">MQE35_08715</name>
</gene>
<dbReference type="EMBL" id="CP094358">
    <property type="protein sequence ID" value="UOB19366.1"/>
    <property type="molecule type" value="Genomic_DNA"/>
</dbReference>
<evidence type="ECO:0000259" key="1">
    <source>
        <dbReference type="Pfam" id="PF13751"/>
    </source>
</evidence>
<evidence type="ECO:0000313" key="2">
    <source>
        <dbReference type="EMBL" id="UOB19366.1"/>
    </source>
</evidence>
<keyword evidence="3" id="KW-1185">Reference proteome</keyword>
<feature type="domain" description="Transposase DDE" evidence="1">
    <location>
        <begin position="3"/>
        <end position="49"/>
    </location>
</feature>
<dbReference type="InterPro" id="IPR025668">
    <property type="entry name" value="Tnp_DDE_dom"/>
</dbReference>
<dbReference type="Pfam" id="PF13751">
    <property type="entry name" value="DDE_Tnp_1_6"/>
    <property type="match status" value="1"/>
</dbReference>
<accession>A0A9E6ZYL8</accession>
<proteinExistence type="predicted"/>
<dbReference type="AlphaFoldDB" id="A0A9E6ZYL8"/>
<dbReference type="Proteomes" id="UP000831290">
    <property type="component" value="Chromosome"/>
</dbReference>
<reference evidence="2" key="1">
    <citation type="submission" date="2022-03" db="EMBL/GenBank/DDBJ databases">
        <title>Description of Abyssus ytuae gen. nov., sp. nov., a novel member of the family Flavobacteriaceae isolated from the sediment of Mariana Trench.</title>
        <authorList>
            <person name="Zhang J."/>
            <person name="Xu X."/>
        </authorList>
    </citation>
    <scope>NUCLEOTIDE SEQUENCE</scope>
    <source>
        <strain evidence="2">MT3330</strain>
    </source>
</reference>
<dbReference type="KEGG" id="fbm:MQE35_08715"/>
<organism evidence="2 3">
    <name type="scientific">Abyssalbus ytuae</name>
    <dbReference type="NCBI Taxonomy" id="2926907"/>
    <lineage>
        <taxon>Bacteria</taxon>
        <taxon>Pseudomonadati</taxon>
        <taxon>Bacteroidota</taxon>
        <taxon>Flavobacteriia</taxon>
        <taxon>Flavobacteriales</taxon>
        <taxon>Flavobacteriaceae</taxon>
        <taxon>Abyssalbus</taxon>
    </lineage>
</organism>
<name>A0A9E6ZYL8_9FLAO</name>
<evidence type="ECO:0000313" key="3">
    <source>
        <dbReference type="Proteomes" id="UP000831290"/>
    </source>
</evidence>
<sequence>MKAKRSSTVKPVFGILTQFMGLRKVNTIGLRQANKCMHLSAIAYNLKKYLKHIEKHSKSGAASLKGDRFVLKGHYPKKCVI</sequence>
<protein>
    <submittedName>
        <fullName evidence="2">Transposase</fullName>
    </submittedName>
</protein>